<reference evidence="1 2" key="1">
    <citation type="journal article" date="2023" name="bioRxiv">
        <title>High-quality genome assemblies of four members of thePodospora anserinaspecies complex.</title>
        <authorList>
            <person name="Ament-Velasquez S.L."/>
            <person name="Vogan A.A."/>
            <person name="Wallerman O."/>
            <person name="Hartmann F."/>
            <person name="Gautier V."/>
            <person name="Silar P."/>
            <person name="Giraud T."/>
            <person name="Johannesson H."/>
        </authorList>
    </citation>
    <scope>NUCLEOTIDE SEQUENCE [LARGE SCALE GENOMIC DNA]</scope>
    <source>
        <strain evidence="1 2">CBS 415.72m</strain>
    </source>
</reference>
<dbReference type="EMBL" id="JAFFHA010000001">
    <property type="protein sequence ID" value="KAK4660819.1"/>
    <property type="molecule type" value="Genomic_DNA"/>
</dbReference>
<dbReference type="Proteomes" id="UP001323405">
    <property type="component" value="Unassembled WGS sequence"/>
</dbReference>
<gene>
    <name evidence="1" type="ORF">QC762_122440</name>
</gene>
<protein>
    <submittedName>
        <fullName evidence="1">Uncharacterized protein</fullName>
    </submittedName>
</protein>
<evidence type="ECO:0000313" key="1">
    <source>
        <dbReference type="EMBL" id="KAK4660819.1"/>
    </source>
</evidence>
<comment type="caution">
    <text evidence="1">The sequence shown here is derived from an EMBL/GenBank/DDBJ whole genome shotgun (WGS) entry which is preliminary data.</text>
</comment>
<organism evidence="1 2">
    <name type="scientific">Podospora pseudocomata</name>
    <dbReference type="NCBI Taxonomy" id="2093779"/>
    <lineage>
        <taxon>Eukaryota</taxon>
        <taxon>Fungi</taxon>
        <taxon>Dikarya</taxon>
        <taxon>Ascomycota</taxon>
        <taxon>Pezizomycotina</taxon>
        <taxon>Sordariomycetes</taxon>
        <taxon>Sordariomycetidae</taxon>
        <taxon>Sordariales</taxon>
        <taxon>Podosporaceae</taxon>
        <taxon>Podospora</taxon>
    </lineage>
</organism>
<dbReference type="GeneID" id="87906567"/>
<name>A0ABR0GYY7_9PEZI</name>
<accession>A0ABR0GYY7</accession>
<sequence>MLLTLNIFGQEFTNTPMVNSDFMEKLRSNKAEWGVEPGGQGKQDIIEGDIVAMATGFGRPQLVGFSCQAHASKSPMAPPNWYLQTFPPNHPSIYINCTYMNAIEKVGYWHIAIYTGILLEFLVDPLTRPSPFWMKRWIDMTRLRKAASPAGPFEFFTYLELVW</sequence>
<proteinExistence type="predicted"/>
<dbReference type="RefSeq" id="XP_062749789.1">
    <property type="nucleotide sequence ID" value="XM_062886660.1"/>
</dbReference>
<evidence type="ECO:0000313" key="2">
    <source>
        <dbReference type="Proteomes" id="UP001323405"/>
    </source>
</evidence>
<keyword evidence="2" id="KW-1185">Reference proteome</keyword>